<organism evidence="4 5">
    <name type="scientific">Rhizopus delemar</name>
    <dbReference type="NCBI Taxonomy" id="936053"/>
    <lineage>
        <taxon>Eukaryota</taxon>
        <taxon>Fungi</taxon>
        <taxon>Fungi incertae sedis</taxon>
        <taxon>Mucoromycota</taxon>
        <taxon>Mucoromycotina</taxon>
        <taxon>Mucoromycetes</taxon>
        <taxon>Mucorales</taxon>
        <taxon>Mucorineae</taxon>
        <taxon>Rhizopodaceae</taxon>
        <taxon>Rhizopus</taxon>
    </lineage>
</organism>
<dbReference type="Pfam" id="PF20434">
    <property type="entry name" value="BD-FAE"/>
    <property type="match status" value="1"/>
</dbReference>
<proteinExistence type="predicted"/>
<gene>
    <name evidence="4" type="ORF">G6F50_010844</name>
</gene>
<sequence length="435" mass="49193">MFLTKLVTAGVATLYIIEVVLLAVPTLGAYNIPHINSYFTQQPFRKYLGYYEIVISQVAELSLHLVLLKLFLIQAVKIFGGFNYTLSWIAYFIDVATIFGLLGHFYEMLKEKELAETTIKLIYRQNSKKLQSFMSLELLKSLMNPFWKPTDITMHPHITYATSEELKEALDSTNQDFDQPRKLMLDVITNNRKSAGLRPVLIHVHGGAWRAGKKDIFYPYEKLLVSEDDWVIVNIGYRLSPKNAYPTHLIDVKRAIRWTKQNISSFGGDPDFIVLSGDSAGGHLSAMASLTANDPQYQPGFEDVDTSFRAVISVNGALDVANNHHHASFFSHSVANLSKVDMEFLHQHSPASLAKHADTLVPFLCLAGERDNLLELDMAKNFKKSYDQGRNPSSCTLVVFPAGHHVSYVTWSPRSLYAGRIIQAWCRQLYKNKLN</sequence>
<dbReference type="InterPro" id="IPR050300">
    <property type="entry name" value="GDXG_lipolytic_enzyme"/>
</dbReference>
<keyword evidence="5" id="KW-1185">Reference proteome</keyword>
<protein>
    <recommendedName>
        <fullName evidence="3">BD-FAE-like domain-containing protein</fullName>
    </recommendedName>
</protein>
<dbReference type="SUPFAM" id="SSF53474">
    <property type="entry name" value="alpha/beta-Hydrolases"/>
    <property type="match status" value="1"/>
</dbReference>
<dbReference type="OMA" id="HAFNIFT"/>
<feature type="transmembrane region" description="Helical" evidence="2">
    <location>
        <begin position="88"/>
        <end position="106"/>
    </location>
</feature>
<keyword evidence="2" id="KW-1133">Transmembrane helix</keyword>
<dbReference type="PANTHER" id="PTHR48081">
    <property type="entry name" value="AB HYDROLASE SUPERFAMILY PROTEIN C4A8.06C"/>
    <property type="match status" value="1"/>
</dbReference>
<feature type="domain" description="BD-FAE-like" evidence="3">
    <location>
        <begin position="185"/>
        <end position="384"/>
    </location>
</feature>
<dbReference type="InterPro" id="IPR019826">
    <property type="entry name" value="Carboxylesterase_B_AS"/>
</dbReference>
<dbReference type="PROSITE" id="PS00122">
    <property type="entry name" value="CARBOXYLESTERASE_B_1"/>
    <property type="match status" value="1"/>
</dbReference>
<feature type="transmembrane region" description="Helical" evidence="2">
    <location>
        <begin position="53"/>
        <end position="76"/>
    </location>
</feature>
<accession>A0A9P6YVC7</accession>
<comment type="caution">
    <text evidence="4">The sequence shown here is derived from an EMBL/GenBank/DDBJ whole genome shotgun (WGS) entry which is preliminary data.</text>
</comment>
<evidence type="ECO:0000256" key="1">
    <source>
        <dbReference type="ARBA" id="ARBA00022801"/>
    </source>
</evidence>
<reference evidence="4 5" key="1">
    <citation type="journal article" date="2020" name="Microb. Genom.">
        <title>Genetic diversity of clinical and environmental Mucorales isolates obtained from an investigation of mucormycosis cases among solid organ transplant recipients.</title>
        <authorList>
            <person name="Nguyen M.H."/>
            <person name="Kaul D."/>
            <person name="Muto C."/>
            <person name="Cheng S.J."/>
            <person name="Richter R.A."/>
            <person name="Bruno V.M."/>
            <person name="Liu G."/>
            <person name="Beyhan S."/>
            <person name="Sundermann A.J."/>
            <person name="Mounaud S."/>
            <person name="Pasculle A.W."/>
            <person name="Nierman W.C."/>
            <person name="Driscoll E."/>
            <person name="Cumbie R."/>
            <person name="Clancy C.J."/>
            <person name="Dupont C.L."/>
        </authorList>
    </citation>
    <scope>NUCLEOTIDE SEQUENCE [LARGE SCALE GENOMIC DNA]</scope>
    <source>
        <strain evidence="4 5">GL24</strain>
    </source>
</reference>
<dbReference type="Gene3D" id="3.40.50.1820">
    <property type="entry name" value="alpha/beta hydrolase"/>
    <property type="match status" value="1"/>
</dbReference>
<dbReference type="InterPro" id="IPR029058">
    <property type="entry name" value="AB_hydrolase_fold"/>
</dbReference>
<keyword evidence="1" id="KW-0378">Hydrolase</keyword>
<dbReference type="Proteomes" id="UP000740926">
    <property type="component" value="Unassembled WGS sequence"/>
</dbReference>
<feature type="transmembrane region" description="Helical" evidence="2">
    <location>
        <begin position="12"/>
        <end position="32"/>
    </location>
</feature>
<dbReference type="EMBL" id="JAANIU010002516">
    <property type="protein sequence ID" value="KAG1564624.1"/>
    <property type="molecule type" value="Genomic_DNA"/>
</dbReference>
<dbReference type="GO" id="GO:0016787">
    <property type="term" value="F:hydrolase activity"/>
    <property type="evidence" value="ECO:0007669"/>
    <property type="project" value="UniProtKB-KW"/>
</dbReference>
<evidence type="ECO:0000313" key="4">
    <source>
        <dbReference type="EMBL" id="KAG1564624.1"/>
    </source>
</evidence>
<name>A0A9P6YVC7_9FUNG</name>
<keyword evidence="2" id="KW-0472">Membrane</keyword>
<evidence type="ECO:0000259" key="3">
    <source>
        <dbReference type="Pfam" id="PF20434"/>
    </source>
</evidence>
<evidence type="ECO:0000256" key="2">
    <source>
        <dbReference type="SAM" id="Phobius"/>
    </source>
</evidence>
<dbReference type="PANTHER" id="PTHR48081:SF33">
    <property type="entry name" value="KYNURENINE FORMAMIDASE"/>
    <property type="match status" value="1"/>
</dbReference>
<keyword evidence="2" id="KW-0812">Transmembrane</keyword>
<dbReference type="AlphaFoldDB" id="A0A9P6YVC7"/>
<evidence type="ECO:0000313" key="5">
    <source>
        <dbReference type="Proteomes" id="UP000740926"/>
    </source>
</evidence>
<dbReference type="InterPro" id="IPR049492">
    <property type="entry name" value="BD-FAE-like_dom"/>
</dbReference>